<evidence type="ECO:0000313" key="5">
    <source>
        <dbReference type="EMBL" id="PIR97054.1"/>
    </source>
</evidence>
<proteinExistence type="predicted"/>
<dbReference type="InterPro" id="IPR003439">
    <property type="entry name" value="ABC_transporter-like_ATP-bd"/>
</dbReference>
<feature type="domain" description="ABC transporter" evidence="4">
    <location>
        <begin position="16"/>
        <end position="235"/>
    </location>
</feature>
<evidence type="ECO:0000256" key="3">
    <source>
        <dbReference type="ARBA" id="ARBA00022840"/>
    </source>
</evidence>
<dbReference type="InterPro" id="IPR051782">
    <property type="entry name" value="ABC_Transporter_VariousFunc"/>
</dbReference>
<keyword evidence="1" id="KW-0813">Transport</keyword>
<dbReference type="InterPro" id="IPR038735">
    <property type="entry name" value="MSMEG_1276-like_NTP-PPase_dom"/>
</dbReference>
<dbReference type="SUPFAM" id="SSF52540">
    <property type="entry name" value="P-loop containing nucleoside triphosphate hydrolases"/>
    <property type="match status" value="1"/>
</dbReference>
<accession>A0A2H0VD53</accession>
<dbReference type="CDD" id="cd11532">
    <property type="entry name" value="NTP-PPase_COG4997"/>
    <property type="match status" value="1"/>
</dbReference>
<keyword evidence="3" id="KW-0067">ATP-binding</keyword>
<evidence type="ECO:0000259" key="4">
    <source>
        <dbReference type="PROSITE" id="PS50893"/>
    </source>
</evidence>
<dbReference type="EMBL" id="PFAJ01000046">
    <property type="protein sequence ID" value="PIR97054.1"/>
    <property type="molecule type" value="Genomic_DNA"/>
</dbReference>
<dbReference type="Pfam" id="PF13304">
    <property type="entry name" value="AAA_21"/>
    <property type="match status" value="1"/>
</dbReference>
<sequence>MVKYNKLVRDKIPEILDQKNILYEKRFANDSEYKEELIKKLLEEVTEFAETPTEEELADVIEVIESFKKLSEYKSVEKVRLNKKEIGYLAGSVRAYDNWTGQQHINFALSLNGKKNIASNLATRLQFNPKVKTKNLSSGNRQKLGVILAFMFEPKVAILDEPTNALDPLMQNIIYDIIREQTYKGATVFMSSHNLAEVERVCSRVGIIRQGKMVAVESMESLKEKQMHRVKVVFAGKYDKGEFLTLGGSEVVMASPEELILNVRGEIASILRVLSAHRMKNLEIGRASLEDIFMEYYER</sequence>
<dbReference type="InterPro" id="IPR027417">
    <property type="entry name" value="P-loop_NTPase"/>
</dbReference>
<dbReference type="GO" id="GO:0016887">
    <property type="term" value="F:ATP hydrolysis activity"/>
    <property type="evidence" value="ECO:0007669"/>
    <property type="project" value="InterPro"/>
</dbReference>
<reference evidence="6" key="1">
    <citation type="submission" date="2017-09" db="EMBL/GenBank/DDBJ databases">
        <title>Depth-based differentiation of microbial function through sediment-hosted aquifers and enrichment of novel symbionts in the deep terrestrial subsurface.</title>
        <authorList>
            <person name="Probst A.J."/>
            <person name="Ladd B."/>
            <person name="Jarett J.K."/>
            <person name="Geller-Mcgrath D.E."/>
            <person name="Sieber C.M.K."/>
            <person name="Emerson J.B."/>
            <person name="Anantharaman K."/>
            <person name="Thomas B.C."/>
            <person name="Malmstrom R."/>
            <person name="Stieglmeier M."/>
            <person name="Klingl A."/>
            <person name="Woyke T."/>
            <person name="Ryan C.M."/>
            <person name="Banfield J.F."/>
        </authorList>
    </citation>
    <scope>NUCLEOTIDE SEQUENCE [LARGE SCALE GENOMIC DNA]</scope>
</reference>
<evidence type="ECO:0000256" key="2">
    <source>
        <dbReference type="ARBA" id="ARBA00022741"/>
    </source>
</evidence>
<dbReference type="Gene3D" id="3.40.50.300">
    <property type="entry name" value="P-loop containing nucleotide triphosphate hydrolases"/>
    <property type="match status" value="1"/>
</dbReference>
<dbReference type="PANTHER" id="PTHR42939">
    <property type="entry name" value="ABC TRANSPORTER ATP-BINDING PROTEIN ALBC-RELATED"/>
    <property type="match status" value="1"/>
</dbReference>
<gene>
    <name evidence="5" type="ORF">COT91_03485</name>
</gene>
<dbReference type="GO" id="GO:0005524">
    <property type="term" value="F:ATP binding"/>
    <property type="evidence" value="ECO:0007669"/>
    <property type="project" value="UniProtKB-KW"/>
</dbReference>
<keyword evidence="2" id="KW-0547">Nucleotide-binding</keyword>
<comment type="caution">
    <text evidence="5">The sequence shown here is derived from an EMBL/GenBank/DDBJ whole genome shotgun (WGS) entry which is preliminary data.</text>
</comment>
<name>A0A2H0VD53_9BACT</name>
<dbReference type="InterPro" id="IPR003959">
    <property type="entry name" value="ATPase_AAA_core"/>
</dbReference>
<protein>
    <recommendedName>
        <fullName evidence="4">ABC transporter domain-containing protein</fullName>
    </recommendedName>
</protein>
<organism evidence="5 6">
    <name type="scientific">Candidatus Doudnabacteria bacterium CG10_big_fil_rev_8_21_14_0_10_41_10</name>
    <dbReference type="NCBI Taxonomy" id="1974551"/>
    <lineage>
        <taxon>Bacteria</taxon>
        <taxon>Candidatus Doudnaibacteriota</taxon>
    </lineage>
</organism>
<dbReference type="Proteomes" id="UP000230557">
    <property type="component" value="Unassembled WGS sequence"/>
</dbReference>
<dbReference type="PROSITE" id="PS50893">
    <property type="entry name" value="ABC_TRANSPORTER_2"/>
    <property type="match status" value="1"/>
</dbReference>
<dbReference type="InterPro" id="IPR017871">
    <property type="entry name" value="ABC_transporter-like_CS"/>
</dbReference>
<dbReference type="AlphaFoldDB" id="A0A2H0VD53"/>
<dbReference type="PANTHER" id="PTHR42939:SF1">
    <property type="entry name" value="ABC TRANSPORTER ATP-BINDING PROTEIN ALBC-RELATED"/>
    <property type="match status" value="1"/>
</dbReference>
<evidence type="ECO:0000256" key="1">
    <source>
        <dbReference type="ARBA" id="ARBA00022448"/>
    </source>
</evidence>
<dbReference type="PROSITE" id="PS00211">
    <property type="entry name" value="ABC_TRANSPORTER_1"/>
    <property type="match status" value="1"/>
</dbReference>
<evidence type="ECO:0000313" key="6">
    <source>
        <dbReference type="Proteomes" id="UP000230557"/>
    </source>
</evidence>